<comment type="similarity">
    <text evidence="1">Belongs to the SHQ1 family.</text>
</comment>
<dbReference type="EMBL" id="CAJVPQ010000644">
    <property type="protein sequence ID" value="CAG8499146.1"/>
    <property type="molecule type" value="Genomic_DNA"/>
</dbReference>
<dbReference type="PROSITE" id="PS51203">
    <property type="entry name" value="CS"/>
    <property type="match status" value="1"/>
</dbReference>
<dbReference type="CDD" id="cd00298">
    <property type="entry name" value="ACD_sHsps_p23-like"/>
    <property type="match status" value="1"/>
</dbReference>
<evidence type="ECO:0000313" key="5">
    <source>
        <dbReference type="Proteomes" id="UP000789570"/>
    </source>
</evidence>
<evidence type="ECO:0000256" key="1">
    <source>
        <dbReference type="ARBA" id="ARBA00005607"/>
    </source>
</evidence>
<dbReference type="InterPro" id="IPR048696">
    <property type="entry name" value="SHQ1-like_CS"/>
</dbReference>
<dbReference type="GO" id="GO:0000493">
    <property type="term" value="P:box H/ACA snoRNP assembly"/>
    <property type="evidence" value="ECO:0007669"/>
    <property type="project" value="InterPro"/>
</dbReference>
<name>A0A9N8ZKS1_9GLOM</name>
<protein>
    <submittedName>
        <fullName evidence="4">17972_t:CDS:1</fullName>
    </submittedName>
</protein>
<gene>
    <name evidence="4" type="ORF">FCALED_LOCUS3612</name>
</gene>
<evidence type="ECO:0000256" key="2">
    <source>
        <dbReference type="SAM" id="MobiDB-lite"/>
    </source>
</evidence>
<dbReference type="InterPro" id="IPR007009">
    <property type="entry name" value="Shq1_C"/>
</dbReference>
<dbReference type="Pfam" id="PF04925">
    <property type="entry name" value="SHQ1"/>
    <property type="match status" value="1"/>
</dbReference>
<dbReference type="InterPro" id="IPR039742">
    <property type="entry name" value="Shq1"/>
</dbReference>
<dbReference type="Proteomes" id="UP000789570">
    <property type="component" value="Unassembled WGS sequence"/>
</dbReference>
<dbReference type="PANTHER" id="PTHR12967">
    <property type="entry name" value="PROTEIN SHQ1 HOMOLOG"/>
    <property type="match status" value="1"/>
</dbReference>
<dbReference type="PANTHER" id="PTHR12967:SF0">
    <property type="entry name" value="PROTEIN SHQ1 HOMOLOG"/>
    <property type="match status" value="1"/>
</dbReference>
<dbReference type="OrthoDB" id="73639at2759"/>
<sequence length="532" mass="62424">MITPVFTITQDPNLVIIVIKTPYIKVSDIELYCEGSDFTFYAKPYYLRLHFPGNLVDDDRVNASYDIAAGEMNIKIPKETPGEEFPDLDLLTKLLAPKSVKKIEKPLIEVIEGDNDDDINHENTNELNGLLEMEIEQRLDEDHNDDFLIRELNSKTNNNHDEKQRSKPLIQEIFDGEINDENEAKRIYNLLEEANAYNWELPQQVSHERELLSTAKYGFNGLYSEYFTHVQETCNEIIDITNPEKSTPESRRKDRIKAENSKFDPDHYIADFMSAEEIKYLIKSKTLWWKEFKRLQNNNNNSKREATVNETVSTVEKQDASAPVTTTNDETNDVLTVFKFTEKENMIMRNLPNKQYLLENVESIYYGLVDLLFAYSYNHRVFEGENTVESAWIIGKISPTISCLEQFNSLEEIMKTLYRRSLAYPLRRNYELTEKCQDDVYVLLKLGRRVILKVLLELKDLFDHHDVYYIYSKIWLDDYCIWCQTKASDKIIRSLAHKLHHYKVLKSDIGWHLEEYEQLALEDAQEQAINLN</sequence>
<organism evidence="4 5">
    <name type="scientific">Funneliformis caledonium</name>
    <dbReference type="NCBI Taxonomy" id="1117310"/>
    <lineage>
        <taxon>Eukaryota</taxon>
        <taxon>Fungi</taxon>
        <taxon>Fungi incertae sedis</taxon>
        <taxon>Mucoromycota</taxon>
        <taxon>Glomeromycotina</taxon>
        <taxon>Glomeromycetes</taxon>
        <taxon>Glomerales</taxon>
        <taxon>Glomeraceae</taxon>
        <taxon>Funneliformis</taxon>
    </lineage>
</organism>
<comment type="caution">
    <text evidence="4">The sequence shown here is derived from an EMBL/GenBank/DDBJ whole genome shotgun (WGS) entry which is preliminary data.</text>
</comment>
<feature type="region of interest" description="Disordered" evidence="2">
    <location>
        <begin position="300"/>
        <end position="326"/>
    </location>
</feature>
<dbReference type="Pfam" id="PF21413">
    <property type="entry name" value="SHQ1-like_CS"/>
    <property type="match status" value="1"/>
</dbReference>
<evidence type="ECO:0000313" key="4">
    <source>
        <dbReference type="EMBL" id="CAG8499146.1"/>
    </source>
</evidence>
<dbReference type="AlphaFoldDB" id="A0A9N8ZKS1"/>
<dbReference type="GO" id="GO:0051082">
    <property type="term" value="F:unfolded protein binding"/>
    <property type="evidence" value="ECO:0007669"/>
    <property type="project" value="TreeGrafter"/>
</dbReference>
<proteinExistence type="inferred from homology"/>
<feature type="domain" description="CS" evidence="3">
    <location>
        <begin position="1"/>
        <end position="89"/>
    </location>
</feature>
<dbReference type="Gene3D" id="2.60.40.790">
    <property type="match status" value="1"/>
</dbReference>
<dbReference type="InterPro" id="IPR008978">
    <property type="entry name" value="HSP20-like_chaperone"/>
</dbReference>
<keyword evidence="5" id="KW-1185">Reference proteome</keyword>
<dbReference type="GO" id="GO:0005737">
    <property type="term" value="C:cytoplasm"/>
    <property type="evidence" value="ECO:0007669"/>
    <property type="project" value="TreeGrafter"/>
</dbReference>
<dbReference type="SUPFAM" id="SSF49764">
    <property type="entry name" value="HSP20-like chaperones"/>
    <property type="match status" value="1"/>
</dbReference>
<dbReference type="GO" id="GO:0005654">
    <property type="term" value="C:nucleoplasm"/>
    <property type="evidence" value="ECO:0007669"/>
    <property type="project" value="TreeGrafter"/>
</dbReference>
<accession>A0A9N8ZKS1</accession>
<evidence type="ECO:0000259" key="3">
    <source>
        <dbReference type="PROSITE" id="PS51203"/>
    </source>
</evidence>
<reference evidence="4" key="1">
    <citation type="submission" date="2021-06" db="EMBL/GenBank/DDBJ databases">
        <authorList>
            <person name="Kallberg Y."/>
            <person name="Tangrot J."/>
            <person name="Rosling A."/>
        </authorList>
    </citation>
    <scope>NUCLEOTIDE SEQUENCE</scope>
    <source>
        <strain evidence="4">UK204</strain>
    </source>
</reference>
<dbReference type="InterPro" id="IPR007052">
    <property type="entry name" value="CS_dom"/>
</dbReference>